<organism evidence="2 3">
    <name type="scientific">Selenomonas montiformis</name>
    <dbReference type="NCBI Taxonomy" id="2652285"/>
    <lineage>
        <taxon>Bacteria</taxon>
        <taxon>Bacillati</taxon>
        <taxon>Bacillota</taxon>
        <taxon>Negativicutes</taxon>
        <taxon>Selenomonadales</taxon>
        <taxon>Selenomonadaceae</taxon>
        <taxon>Selenomonas</taxon>
    </lineage>
</organism>
<accession>A0A6I2UQ67</accession>
<keyword evidence="3" id="KW-1185">Reference proteome</keyword>
<gene>
    <name evidence="2" type="ORF">FYJ78_03815</name>
</gene>
<dbReference type="InterPro" id="IPR013486">
    <property type="entry name" value="SpoIID/LytB"/>
</dbReference>
<dbReference type="PANTHER" id="PTHR30032:SF4">
    <property type="entry name" value="AMIDASE ENHANCER"/>
    <property type="match status" value="1"/>
</dbReference>
<dbReference type="GO" id="GO:0030288">
    <property type="term" value="C:outer membrane-bounded periplasmic space"/>
    <property type="evidence" value="ECO:0007669"/>
    <property type="project" value="TreeGrafter"/>
</dbReference>
<dbReference type="InterPro" id="IPR051922">
    <property type="entry name" value="Bact_Sporulation_Assoc"/>
</dbReference>
<dbReference type="Proteomes" id="UP000430222">
    <property type="component" value="Unassembled WGS sequence"/>
</dbReference>
<name>A0A6I2UQ67_9FIRM</name>
<dbReference type="Pfam" id="PF08486">
    <property type="entry name" value="SpoIID"/>
    <property type="match status" value="1"/>
</dbReference>
<dbReference type="AlphaFoldDB" id="A0A6I2UQ67"/>
<sequence>MKKATSEGTLWCIRFVFLSFFFFFCLESSAEAFWQPELFVELRTSASSLRLSADQSTELCNVSTGEKFMQVPAGTQLIITCSNRTFYVNGKPLRFQDLSAGVDFVVPDLRTLDKQVSHIDGYLYRGGVRLLPRENGFAVINRVTTEGYLQGVVPQEMPSSWNAEALKAQAVAARTFALRHRRRHERDGFDLCATTHCQQYGGIRAERAETNAAIQATCGEVQVYQGKLIEALFHTDSGGMTENSRDVWGQDISYLHAATEVHRNTQPWEKTLTANECSILLSRHGKNLGQLKKIELSALQLGKSGPDRTASGRVRFVRITGTKGQDIVSGNDLRNWLGLRSTLFDMTLRDGVLFLQGYGWGHGLGLSQWGAKAYAEEQHWTYHQILRHYYAGTTEKKLYCNEGK</sequence>
<dbReference type="EMBL" id="VUNL01000003">
    <property type="protein sequence ID" value="MSV24323.1"/>
    <property type="molecule type" value="Genomic_DNA"/>
</dbReference>
<feature type="domain" description="Sporulation stage II protein D amidase enhancer LytB N-terminal" evidence="1">
    <location>
        <begin position="134"/>
        <end position="224"/>
    </location>
</feature>
<reference evidence="2 3" key="1">
    <citation type="submission" date="2019-08" db="EMBL/GenBank/DDBJ databases">
        <title>In-depth cultivation of the pig gut microbiome towards novel bacterial diversity and tailored functional studies.</title>
        <authorList>
            <person name="Wylensek D."/>
            <person name="Hitch T.C.A."/>
            <person name="Clavel T."/>
        </authorList>
    </citation>
    <scope>NUCLEOTIDE SEQUENCE [LARGE SCALE GENOMIC DNA]</scope>
    <source>
        <strain evidence="3">WCA-380-WT-3B3</strain>
    </source>
</reference>
<evidence type="ECO:0000313" key="2">
    <source>
        <dbReference type="EMBL" id="MSV24323.1"/>
    </source>
</evidence>
<dbReference type="GO" id="GO:0030435">
    <property type="term" value="P:sporulation resulting in formation of a cellular spore"/>
    <property type="evidence" value="ECO:0007669"/>
    <property type="project" value="InterPro"/>
</dbReference>
<dbReference type="PANTHER" id="PTHR30032">
    <property type="entry name" value="N-ACETYLMURAMOYL-L-ALANINE AMIDASE-RELATED"/>
    <property type="match status" value="1"/>
</dbReference>
<dbReference type="InterPro" id="IPR013693">
    <property type="entry name" value="SpoIID/LytB_N"/>
</dbReference>
<comment type="caution">
    <text evidence="2">The sequence shown here is derived from an EMBL/GenBank/DDBJ whole genome shotgun (WGS) entry which is preliminary data.</text>
</comment>
<protein>
    <submittedName>
        <fullName evidence="2">SpoIID/LytB domain-containing protein</fullName>
    </submittedName>
</protein>
<proteinExistence type="predicted"/>
<evidence type="ECO:0000313" key="3">
    <source>
        <dbReference type="Proteomes" id="UP000430222"/>
    </source>
</evidence>
<dbReference type="NCBIfam" id="TIGR02669">
    <property type="entry name" value="SpoIID_LytB"/>
    <property type="match status" value="1"/>
</dbReference>
<evidence type="ECO:0000259" key="1">
    <source>
        <dbReference type="Pfam" id="PF08486"/>
    </source>
</evidence>